<keyword evidence="1" id="KW-0812">Transmembrane</keyword>
<proteinExistence type="predicted"/>
<name>A0A1I8EL43_WUCBA</name>
<dbReference type="WBParaSite" id="maker-PairedContig_2857-snap-gene-2.17-mRNA-1">
    <property type="protein sequence ID" value="maker-PairedContig_2857-snap-gene-2.17-mRNA-1"/>
    <property type="gene ID" value="maker-PairedContig_2857-snap-gene-2.17"/>
</dbReference>
<feature type="transmembrane region" description="Helical" evidence="1">
    <location>
        <begin position="74"/>
        <end position="100"/>
    </location>
</feature>
<organism evidence="2">
    <name type="scientific">Wuchereria bancrofti</name>
    <dbReference type="NCBI Taxonomy" id="6293"/>
    <lineage>
        <taxon>Eukaryota</taxon>
        <taxon>Metazoa</taxon>
        <taxon>Ecdysozoa</taxon>
        <taxon>Nematoda</taxon>
        <taxon>Chromadorea</taxon>
        <taxon>Rhabditida</taxon>
        <taxon>Spirurina</taxon>
        <taxon>Spiruromorpha</taxon>
        <taxon>Filarioidea</taxon>
        <taxon>Onchocercidae</taxon>
        <taxon>Wuchereria</taxon>
    </lineage>
</organism>
<protein>
    <submittedName>
        <fullName evidence="2">Uncharacterized protein</fullName>
    </submittedName>
</protein>
<sequence>MLACFSRNYFPNIHEIIIILHPLICTAKLCTIKSDTSAILVQFRTTNTDNIQSISRFSAKFVILPLSSDQSGAAIVAFWILLISLIVVLIAFAVIIYLYCMKKKLLFSQFLTILRSKSRKNGRESKERKITLPNGTLITLAYRPGQNGCNVTSAQSQFNSFQRMPTIVEETETSDVLQLIPIGKTHLVNEMA</sequence>
<keyword evidence="1" id="KW-1133">Transmembrane helix</keyword>
<reference evidence="2" key="1">
    <citation type="submission" date="2016-11" db="UniProtKB">
        <authorList>
            <consortium name="WormBaseParasite"/>
        </authorList>
    </citation>
    <scope>IDENTIFICATION</scope>
    <source>
        <strain evidence="2">pt0022</strain>
    </source>
</reference>
<evidence type="ECO:0000313" key="2">
    <source>
        <dbReference type="WBParaSite" id="maker-PairedContig_2857-snap-gene-2.17-mRNA-1"/>
    </source>
</evidence>
<evidence type="ECO:0000256" key="1">
    <source>
        <dbReference type="SAM" id="Phobius"/>
    </source>
</evidence>
<accession>A0A1I8EL43</accession>
<keyword evidence="1" id="KW-0472">Membrane</keyword>
<dbReference type="AlphaFoldDB" id="A0A1I8EL43"/>